<protein>
    <submittedName>
        <fullName evidence="2">CLUMA_CG008610, isoform A</fullName>
    </submittedName>
</protein>
<dbReference type="EMBL" id="CVRI01000040">
    <property type="protein sequence ID" value="CRK95132.1"/>
    <property type="molecule type" value="Genomic_DNA"/>
</dbReference>
<keyword evidence="3" id="KW-1185">Reference proteome</keyword>
<name>A0A1J1I6D0_9DIPT</name>
<dbReference type="AlphaFoldDB" id="A0A1J1I6D0"/>
<dbReference type="Proteomes" id="UP000183832">
    <property type="component" value="Unassembled WGS sequence"/>
</dbReference>
<evidence type="ECO:0000256" key="1">
    <source>
        <dbReference type="SAM" id="SignalP"/>
    </source>
</evidence>
<organism evidence="2 3">
    <name type="scientific">Clunio marinus</name>
    <dbReference type="NCBI Taxonomy" id="568069"/>
    <lineage>
        <taxon>Eukaryota</taxon>
        <taxon>Metazoa</taxon>
        <taxon>Ecdysozoa</taxon>
        <taxon>Arthropoda</taxon>
        <taxon>Hexapoda</taxon>
        <taxon>Insecta</taxon>
        <taxon>Pterygota</taxon>
        <taxon>Neoptera</taxon>
        <taxon>Endopterygota</taxon>
        <taxon>Diptera</taxon>
        <taxon>Nematocera</taxon>
        <taxon>Chironomoidea</taxon>
        <taxon>Chironomidae</taxon>
        <taxon>Clunio</taxon>
    </lineage>
</organism>
<reference evidence="2 3" key="1">
    <citation type="submission" date="2015-04" db="EMBL/GenBank/DDBJ databases">
        <authorList>
            <person name="Syromyatnikov M.Y."/>
            <person name="Popov V.N."/>
        </authorList>
    </citation>
    <scope>NUCLEOTIDE SEQUENCE [LARGE SCALE GENOMIC DNA]</scope>
</reference>
<accession>A0A1J1I6D0</accession>
<proteinExistence type="predicted"/>
<feature type="signal peptide" evidence="1">
    <location>
        <begin position="1"/>
        <end position="17"/>
    </location>
</feature>
<evidence type="ECO:0000313" key="2">
    <source>
        <dbReference type="EMBL" id="CRK95132.1"/>
    </source>
</evidence>
<sequence>MKVWIVLVLFIASTANAGILQNLFQRLDLQSLTLQELQYGLTQAKNIIDENGAELLDEIDSIRSDLVALLAATDAGLAEVGVTAAENENVRQALRSIRQIARALNRGLRDLFKRARALRRFRREVIDDIVALAEQRQD</sequence>
<feature type="chain" id="PRO_5013312159" evidence="1">
    <location>
        <begin position="18"/>
        <end position="138"/>
    </location>
</feature>
<keyword evidence="1" id="KW-0732">Signal</keyword>
<gene>
    <name evidence="2" type="ORF">CLUMA_CG008610</name>
</gene>
<evidence type="ECO:0000313" key="3">
    <source>
        <dbReference type="Proteomes" id="UP000183832"/>
    </source>
</evidence>